<keyword evidence="3 6" id="KW-0812">Transmembrane</keyword>
<dbReference type="PANTHER" id="PTHR43124">
    <property type="entry name" value="PURINE EFFLUX PUMP PBUE"/>
    <property type="match status" value="1"/>
</dbReference>
<keyword evidence="5 6" id="KW-0472">Membrane</keyword>
<feature type="transmembrane region" description="Helical" evidence="6">
    <location>
        <begin position="244"/>
        <end position="264"/>
    </location>
</feature>
<dbReference type="RefSeq" id="WP_204026061.1">
    <property type="nucleotide sequence ID" value="NZ_BOOW01000019.1"/>
</dbReference>
<feature type="transmembrane region" description="Helical" evidence="6">
    <location>
        <begin position="296"/>
        <end position="321"/>
    </location>
</feature>
<keyword evidence="8" id="KW-1185">Reference proteome</keyword>
<dbReference type="Pfam" id="PF07690">
    <property type="entry name" value="MFS_1"/>
    <property type="match status" value="1"/>
</dbReference>
<dbReference type="InterPro" id="IPR050189">
    <property type="entry name" value="MFS_Efflux_Transporters"/>
</dbReference>
<evidence type="ECO:0000256" key="2">
    <source>
        <dbReference type="ARBA" id="ARBA00022475"/>
    </source>
</evidence>
<evidence type="ECO:0000256" key="3">
    <source>
        <dbReference type="ARBA" id="ARBA00022692"/>
    </source>
</evidence>
<feature type="transmembrane region" description="Helical" evidence="6">
    <location>
        <begin position="77"/>
        <end position="98"/>
    </location>
</feature>
<feature type="transmembrane region" description="Helical" evidence="6">
    <location>
        <begin position="333"/>
        <end position="352"/>
    </location>
</feature>
<feature type="transmembrane region" description="Helical" evidence="6">
    <location>
        <begin position="207"/>
        <end position="232"/>
    </location>
</feature>
<gene>
    <name evidence="7" type="ORF">Ssi02_31400</name>
</gene>
<organism evidence="7 8">
    <name type="scientific">Sinosporangium siamense</name>
    <dbReference type="NCBI Taxonomy" id="1367973"/>
    <lineage>
        <taxon>Bacteria</taxon>
        <taxon>Bacillati</taxon>
        <taxon>Actinomycetota</taxon>
        <taxon>Actinomycetes</taxon>
        <taxon>Streptosporangiales</taxon>
        <taxon>Streptosporangiaceae</taxon>
        <taxon>Sinosporangium</taxon>
    </lineage>
</organism>
<dbReference type="EMBL" id="BOOW01000019">
    <property type="protein sequence ID" value="GII92909.1"/>
    <property type="molecule type" value="Genomic_DNA"/>
</dbReference>
<feature type="transmembrane region" description="Helical" evidence="6">
    <location>
        <begin position="104"/>
        <end position="123"/>
    </location>
</feature>
<evidence type="ECO:0000313" key="7">
    <source>
        <dbReference type="EMBL" id="GII92909.1"/>
    </source>
</evidence>
<dbReference type="Proteomes" id="UP000606172">
    <property type="component" value="Unassembled WGS sequence"/>
</dbReference>
<proteinExistence type="predicted"/>
<evidence type="ECO:0000313" key="8">
    <source>
        <dbReference type="Proteomes" id="UP000606172"/>
    </source>
</evidence>
<dbReference type="AlphaFoldDB" id="A0A919RIB8"/>
<keyword evidence="4 6" id="KW-1133">Transmembrane helix</keyword>
<feature type="transmembrane region" description="Helical" evidence="6">
    <location>
        <begin position="12"/>
        <end position="38"/>
    </location>
</feature>
<evidence type="ECO:0000256" key="4">
    <source>
        <dbReference type="ARBA" id="ARBA00022989"/>
    </source>
</evidence>
<evidence type="ECO:0000256" key="1">
    <source>
        <dbReference type="ARBA" id="ARBA00004651"/>
    </source>
</evidence>
<comment type="caution">
    <text evidence="7">The sequence shown here is derived from an EMBL/GenBank/DDBJ whole genome shotgun (WGS) entry which is preliminary data.</text>
</comment>
<dbReference type="GO" id="GO:0022857">
    <property type="term" value="F:transmembrane transporter activity"/>
    <property type="evidence" value="ECO:0007669"/>
    <property type="project" value="InterPro"/>
</dbReference>
<dbReference type="Gene3D" id="1.20.1250.20">
    <property type="entry name" value="MFS general substrate transporter like domains"/>
    <property type="match status" value="1"/>
</dbReference>
<reference evidence="7" key="1">
    <citation type="submission" date="2021-01" db="EMBL/GenBank/DDBJ databases">
        <title>Whole genome shotgun sequence of Sinosporangium siamense NBRC 109515.</title>
        <authorList>
            <person name="Komaki H."/>
            <person name="Tamura T."/>
        </authorList>
    </citation>
    <scope>NUCLEOTIDE SEQUENCE</scope>
    <source>
        <strain evidence="7">NBRC 109515</strain>
    </source>
</reference>
<evidence type="ECO:0000256" key="6">
    <source>
        <dbReference type="SAM" id="Phobius"/>
    </source>
</evidence>
<dbReference type="SUPFAM" id="SSF103473">
    <property type="entry name" value="MFS general substrate transporter"/>
    <property type="match status" value="1"/>
</dbReference>
<feature type="transmembrane region" description="Helical" evidence="6">
    <location>
        <begin position="271"/>
        <end position="290"/>
    </location>
</feature>
<dbReference type="InterPro" id="IPR036259">
    <property type="entry name" value="MFS_trans_sf"/>
</dbReference>
<feature type="transmembrane region" description="Helical" evidence="6">
    <location>
        <begin position="162"/>
        <end position="183"/>
    </location>
</feature>
<dbReference type="InterPro" id="IPR011701">
    <property type="entry name" value="MFS"/>
</dbReference>
<feature type="transmembrane region" description="Helical" evidence="6">
    <location>
        <begin position="358"/>
        <end position="377"/>
    </location>
</feature>
<dbReference type="GO" id="GO:0005886">
    <property type="term" value="C:plasma membrane"/>
    <property type="evidence" value="ECO:0007669"/>
    <property type="project" value="UniProtKB-SubCell"/>
</dbReference>
<keyword evidence="2" id="KW-1003">Cell membrane</keyword>
<feature type="transmembrane region" description="Helical" evidence="6">
    <location>
        <begin position="135"/>
        <end position="156"/>
    </location>
</feature>
<sequence>MYTSSQRLGSGIYATVGSYAAIIYSVLLIFPAITGQLIDKYGINAESLGLLASVEMGGLSLATVPAYLWLTKVDPRRIVVALSLVMILGNVYSAFAPSFSHLCVARVVTGAAAGSIAVVLLALSRRAPDSGKSLGVFVTAQLVMAAAMLAVYPYVFGKLGLTGLYLALAGLTALAMLTTRAICRNRLTPIKTGQSETAGRRAPRHRVVAGLAAITLFYVCLGGVWAFVGVVAEEGGISATNSSTILAVATAAGIASAALATAIGETRRRTLYMTLGLVFMVVSVVAFVGTPETWRYSLAAVLFKFAWTFTLPFMLAGLAALPGGDNVMNTTNLMLGIGSTAGPYLAGFWISRMGGMDSMLLAAAVGLIVTIGCALVLESRSRQSSLPVAQEEAA</sequence>
<dbReference type="PANTHER" id="PTHR43124:SF10">
    <property type="entry name" value="PURINE EFFLUX PUMP PBUE"/>
    <property type="match status" value="1"/>
</dbReference>
<comment type="subcellular location">
    <subcellularLocation>
        <location evidence="1">Cell membrane</location>
        <topology evidence="1">Multi-pass membrane protein</topology>
    </subcellularLocation>
</comment>
<accession>A0A919RIB8</accession>
<name>A0A919RIB8_9ACTN</name>
<feature type="transmembrane region" description="Helical" evidence="6">
    <location>
        <begin position="50"/>
        <end position="70"/>
    </location>
</feature>
<evidence type="ECO:0000256" key="5">
    <source>
        <dbReference type="ARBA" id="ARBA00023136"/>
    </source>
</evidence>
<protein>
    <submittedName>
        <fullName evidence="7">MFS transporter</fullName>
    </submittedName>
</protein>